<organism evidence="1 2">
    <name type="scientific">Psychroserpens luteus</name>
    <dbReference type="NCBI Taxonomy" id="1434066"/>
    <lineage>
        <taxon>Bacteria</taxon>
        <taxon>Pseudomonadati</taxon>
        <taxon>Bacteroidota</taxon>
        <taxon>Flavobacteriia</taxon>
        <taxon>Flavobacteriales</taxon>
        <taxon>Flavobacteriaceae</taxon>
        <taxon>Psychroserpens</taxon>
    </lineage>
</organism>
<accession>A0ABW5ZUD2</accession>
<sequence length="163" mass="18569">MTEQIQINRQTIYLTIENVTLDTESGIAEQENQFVGFFKYEPVTEISFGEQVKDANGENVVFHSIEQARNQISDMLKRIIYPPSFLNPMDYTADNLAEIMQKELTFNIGDFNSDEIQESITGTMTNCTLASASNPPNMPYSVRIMTNNGERRLRISDIISITR</sequence>
<keyword evidence="2" id="KW-1185">Reference proteome</keyword>
<reference evidence="2" key="1">
    <citation type="journal article" date="2019" name="Int. J. Syst. Evol. Microbiol.">
        <title>The Global Catalogue of Microorganisms (GCM) 10K type strain sequencing project: providing services to taxonomists for standard genome sequencing and annotation.</title>
        <authorList>
            <consortium name="The Broad Institute Genomics Platform"/>
            <consortium name="The Broad Institute Genome Sequencing Center for Infectious Disease"/>
            <person name="Wu L."/>
            <person name="Ma J."/>
        </authorList>
    </citation>
    <scope>NUCLEOTIDE SEQUENCE [LARGE SCALE GENOMIC DNA]</scope>
    <source>
        <strain evidence="2">KCTC 32514</strain>
    </source>
</reference>
<name>A0ABW5ZUD2_9FLAO</name>
<dbReference type="RefSeq" id="WP_194509971.1">
    <property type="nucleotide sequence ID" value="NZ_JADILU010000013.1"/>
</dbReference>
<dbReference type="Proteomes" id="UP001597548">
    <property type="component" value="Unassembled WGS sequence"/>
</dbReference>
<dbReference type="EMBL" id="JBHUOS010000003">
    <property type="protein sequence ID" value="MFD2915317.1"/>
    <property type="molecule type" value="Genomic_DNA"/>
</dbReference>
<evidence type="ECO:0000313" key="1">
    <source>
        <dbReference type="EMBL" id="MFD2915317.1"/>
    </source>
</evidence>
<gene>
    <name evidence="1" type="ORF">ACFS29_06675</name>
</gene>
<proteinExistence type="predicted"/>
<comment type="caution">
    <text evidence="1">The sequence shown here is derived from an EMBL/GenBank/DDBJ whole genome shotgun (WGS) entry which is preliminary data.</text>
</comment>
<evidence type="ECO:0000313" key="2">
    <source>
        <dbReference type="Proteomes" id="UP001597548"/>
    </source>
</evidence>
<protein>
    <submittedName>
        <fullName evidence="1">Uncharacterized protein</fullName>
    </submittedName>
</protein>